<dbReference type="STRING" id="1940790.L21SP3_00971"/>
<evidence type="ECO:0000313" key="3">
    <source>
        <dbReference type="EMBL" id="AQQ09171.1"/>
    </source>
</evidence>
<dbReference type="Proteomes" id="UP000188273">
    <property type="component" value="Chromosome"/>
</dbReference>
<evidence type="ECO:0000256" key="1">
    <source>
        <dbReference type="ARBA" id="ARBA00007637"/>
    </source>
</evidence>
<proteinExistence type="inferred from homology"/>
<evidence type="ECO:0000259" key="2">
    <source>
        <dbReference type="Pfam" id="PF01370"/>
    </source>
</evidence>
<reference evidence="4" key="1">
    <citation type="submission" date="2017-02" db="EMBL/GenBank/DDBJ databases">
        <title>Comparative genomics and description of representatives of a novel lineage of planctomycetes thriving in anoxic sediments.</title>
        <authorList>
            <person name="Spring S."/>
            <person name="Bunk B."/>
            <person name="Sproer C."/>
            <person name="Klenk H.-P."/>
        </authorList>
    </citation>
    <scope>NUCLEOTIDE SEQUENCE [LARGE SCALE GENOMIC DNA]</scope>
    <source>
        <strain evidence="4">L21-RPul-D3</strain>
    </source>
</reference>
<dbReference type="InterPro" id="IPR036291">
    <property type="entry name" value="NAD(P)-bd_dom_sf"/>
</dbReference>
<dbReference type="InterPro" id="IPR001509">
    <property type="entry name" value="Epimerase_deHydtase"/>
</dbReference>
<accession>A0A1Q2HPB9</accession>
<evidence type="ECO:0000313" key="4">
    <source>
        <dbReference type="Proteomes" id="UP000188273"/>
    </source>
</evidence>
<dbReference type="Gene3D" id="3.40.50.720">
    <property type="entry name" value="NAD(P)-binding Rossmann-like Domain"/>
    <property type="match status" value="1"/>
</dbReference>
<dbReference type="OrthoDB" id="258549at2"/>
<comment type="similarity">
    <text evidence="1">Belongs to the NAD(P)-dependent epimerase/dehydratase family.</text>
</comment>
<name>A0A1Q2HPB9_9BACT</name>
<feature type="domain" description="NAD-dependent epimerase/dehydratase" evidence="2">
    <location>
        <begin position="3"/>
        <end position="73"/>
    </location>
</feature>
<dbReference type="AlphaFoldDB" id="A0A1Q2HPB9"/>
<dbReference type="Pfam" id="PF01370">
    <property type="entry name" value="Epimerase"/>
    <property type="match status" value="1"/>
</dbReference>
<dbReference type="KEGG" id="pbu:L21SP3_00971"/>
<dbReference type="EC" id="4.2.1.46" evidence="3"/>
<protein>
    <submittedName>
        <fullName evidence="3">dTDP-glucose 4,6-dehydratase</fullName>
        <ecNumber evidence="3">4.2.1.46</ecNumber>
    </submittedName>
</protein>
<dbReference type="SUPFAM" id="SSF51735">
    <property type="entry name" value="NAD(P)-binding Rossmann-fold domains"/>
    <property type="match status" value="1"/>
</dbReference>
<dbReference type="PANTHER" id="PTHR43000">
    <property type="entry name" value="DTDP-D-GLUCOSE 4,6-DEHYDRATASE-RELATED"/>
    <property type="match status" value="1"/>
</dbReference>
<dbReference type="GO" id="GO:0008460">
    <property type="term" value="F:dTDP-glucose 4,6-dehydratase activity"/>
    <property type="evidence" value="ECO:0007669"/>
    <property type="project" value="UniProtKB-EC"/>
</dbReference>
<gene>
    <name evidence="3" type="primary">rfbB_1</name>
    <name evidence="3" type="ORF">L21SP3_00971</name>
</gene>
<dbReference type="EMBL" id="CP019633">
    <property type="protein sequence ID" value="AQQ09171.1"/>
    <property type="molecule type" value="Genomic_DNA"/>
</dbReference>
<organism evidence="3 4">
    <name type="scientific">Sedimentisphaera cyanobacteriorum</name>
    <dbReference type="NCBI Taxonomy" id="1940790"/>
    <lineage>
        <taxon>Bacteria</taxon>
        <taxon>Pseudomonadati</taxon>
        <taxon>Planctomycetota</taxon>
        <taxon>Phycisphaerae</taxon>
        <taxon>Sedimentisphaerales</taxon>
        <taxon>Sedimentisphaeraceae</taxon>
        <taxon>Sedimentisphaera</taxon>
    </lineage>
</organism>
<sequence>MKIIVTGGAGFIGSAVIRHIIKNTDHSVLNIDKLTYAGNLSSLKEVEDSVRYSFVQADICNKPAIQDIFSSFKLQLSNLHLNLILI</sequence>
<keyword evidence="4" id="KW-1185">Reference proteome</keyword>
<keyword evidence="3" id="KW-0456">Lyase</keyword>